<protein>
    <submittedName>
        <fullName evidence="1">Uncharacterized protein</fullName>
    </submittedName>
</protein>
<evidence type="ECO:0000313" key="2">
    <source>
        <dbReference type="Proteomes" id="UP000199639"/>
    </source>
</evidence>
<sequence>MIRELLMDGPFESRLEFGLDTLLHRAKHQDG</sequence>
<dbReference type="EMBL" id="FNIB01000009">
    <property type="protein sequence ID" value="SDO05186.1"/>
    <property type="molecule type" value="Genomic_DNA"/>
</dbReference>
<accession>A0A5E9G313</accession>
<organism evidence="1 2">
    <name type="scientific">Cryobacterium flavum</name>
    <dbReference type="NCBI Taxonomy" id="1424659"/>
    <lineage>
        <taxon>Bacteria</taxon>
        <taxon>Bacillati</taxon>
        <taxon>Actinomycetota</taxon>
        <taxon>Actinomycetes</taxon>
        <taxon>Micrococcales</taxon>
        <taxon>Microbacteriaceae</taxon>
        <taxon>Cryobacterium</taxon>
    </lineage>
</organism>
<proteinExistence type="predicted"/>
<reference evidence="1 2" key="1">
    <citation type="submission" date="2016-10" db="EMBL/GenBank/DDBJ databases">
        <authorList>
            <person name="Varghese N."/>
            <person name="Submissions S."/>
        </authorList>
    </citation>
    <scope>NUCLEOTIDE SEQUENCE [LARGE SCALE GENOMIC DNA]</scope>
    <source>
        <strain evidence="1 2">CGMCC 1.11215</strain>
    </source>
</reference>
<evidence type="ECO:0000313" key="1">
    <source>
        <dbReference type="EMBL" id="SDO05186.1"/>
    </source>
</evidence>
<dbReference type="Proteomes" id="UP000199639">
    <property type="component" value="Unassembled WGS sequence"/>
</dbReference>
<gene>
    <name evidence="1" type="ORF">SAMN05216368_109140</name>
</gene>
<name>A0A5E9G313_9MICO</name>
<dbReference type="AlphaFoldDB" id="A0A5E9G313"/>